<comment type="similarity">
    <text evidence="1">Belongs to the universal ribosomal protein uL10 family.</text>
</comment>
<dbReference type="OrthoDB" id="289442at2759"/>
<protein>
    <recommendedName>
        <fullName evidence="5">PH domain-containing protein</fullName>
    </recommendedName>
</protein>
<dbReference type="GO" id="GO:0003735">
    <property type="term" value="F:structural constituent of ribosome"/>
    <property type="evidence" value="ECO:0007669"/>
    <property type="project" value="TreeGrafter"/>
</dbReference>
<evidence type="ECO:0000259" key="5">
    <source>
        <dbReference type="PROSITE" id="PS50003"/>
    </source>
</evidence>
<dbReference type="Pfam" id="PF00428">
    <property type="entry name" value="Ribosomal_60s"/>
    <property type="match status" value="1"/>
</dbReference>
<dbReference type="InterPro" id="IPR001849">
    <property type="entry name" value="PH_domain"/>
</dbReference>
<organism evidence="6 7">
    <name type="scientific">Paramecium sonneborni</name>
    <dbReference type="NCBI Taxonomy" id="65129"/>
    <lineage>
        <taxon>Eukaryota</taxon>
        <taxon>Sar</taxon>
        <taxon>Alveolata</taxon>
        <taxon>Ciliophora</taxon>
        <taxon>Intramacronucleata</taxon>
        <taxon>Oligohymenophorea</taxon>
        <taxon>Peniculida</taxon>
        <taxon>Parameciidae</taxon>
        <taxon>Paramecium</taxon>
    </lineage>
</organism>
<proteinExistence type="inferred from homology"/>
<dbReference type="PROSITE" id="PS50003">
    <property type="entry name" value="PH_DOMAIN"/>
    <property type="match status" value="1"/>
</dbReference>
<evidence type="ECO:0000256" key="4">
    <source>
        <dbReference type="SAM" id="MobiDB-lite"/>
    </source>
</evidence>
<name>A0A8S1N8T8_9CILI</name>
<feature type="domain" description="PH" evidence="5">
    <location>
        <begin position="1"/>
        <end position="47"/>
    </location>
</feature>
<dbReference type="InterPro" id="IPR050323">
    <property type="entry name" value="Ribosomal_protein_uL10"/>
</dbReference>
<keyword evidence="2" id="KW-0689">Ribosomal protein</keyword>
<dbReference type="GO" id="GO:0002181">
    <property type="term" value="P:cytoplasmic translation"/>
    <property type="evidence" value="ECO:0007669"/>
    <property type="project" value="TreeGrafter"/>
</dbReference>
<evidence type="ECO:0000313" key="7">
    <source>
        <dbReference type="Proteomes" id="UP000692954"/>
    </source>
</evidence>
<evidence type="ECO:0000256" key="1">
    <source>
        <dbReference type="ARBA" id="ARBA00008889"/>
    </source>
</evidence>
<sequence>MNGKMFDIWMNNDKMIVQIIKDIIFNIIDEVNEELKSWQSNIKVNIKMIKNIGIGECEICKEGKQDGEQMIILKVEICRRKGRNNDEQIIRHEMYINELKKFVIYILELFIKNLKSFFNLNKQQMGKKETKDKKPAQFKKIYELLSKYTQVIIVGLANVGSKQVQDIRRILAKRNALLVIGKNTLFKKVLATRVQELPKEHEYYDELSKFGNAIKELDALKNSVAGKVGFIFTDTPVFDLKPVIEENKVETPARVGAVAPIDVVIPPGPTGMDPASIQFFHALQIPTKIEKGQIQITKDFVVLKSGQKVGQSQAVLLQKLGKKPFLYGMEVLACYDNGSILNKQQVSVNLNDIVTKFQQNVKNVSAISLANGWVNEASAPYLLANAFKDLAAIGLQSGFIFDQIKQSNAPTTAAPVQAKAEEKPAAQQAPAKVEEPEEDVDMGGLFD</sequence>
<dbReference type="PANTHER" id="PTHR45699:SF3">
    <property type="entry name" value="LARGE RIBOSOMAL SUBUNIT PROTEIN UL10"/>
    <property type="match status" value="1"/>
</dbReference>
<feature type="region of interest" description="Disordered" evidence="4">
    <location>
        <begin position="411"/>
        <end position="447"/>
    </location>
</feature>
<accession>A0A8S1N8T8</accession>
<dbReference type="AlphaFoldDB" id="A0A8S1N8T8"/>
<dbReference type="PANTHER" id="PTHR45699">
    <property type="entry name" value="60S ACIDIC RIBOSOMAL PROTEIN P0"/>
    <property type="match status" value="1"/>
</dbReference>
<dbReference type="Pfam" id="PF17777">
    <property type="entry name" value="RL10P_insert"/>
    <property type="match status" value="1"/>
</dbReference>
<dbReference type="CDD" id="cd05795">
    <property type="entry name" value="Ribosomal_P0_L10e"/>
    <property type="match status" value="1"/>
</dbReference>
<reference evidence="6" key="1">
    <citation type="submission" date="2021-01" db="EMBL/GenBank/DDBJ databases">
        <authorList>
            <consortium name="Genoscope - CEA"/>
            <person name="William W."/>
        </authorList>
    </citation>
    <scope>NUCLEOTIDE SEQUENCE</scope>
</reference>
<comment type="caution">
    <text evidence="6">The sequence shown here is derived from an EMBL/GenBank/DDBJ whole genome shotgun (WGS) entry which is preliminary data.</text>
</comment>
<dbReference type="Proteomes" id="UP000692954">
    <property type="component" value="Unassembled WGS sequence"/>
</dbReference>
<dbReference type="EMBL" id="CAJJDN010000049">
    <property type="protein sequence ID" value="CAD8085913.1"/>
    <property type="molecule type" value="Genomic_DNA"/>
</dbReference>
<dbReference type="Pfam" id="PF00466">
    <property type="entry name" value="Ribosomal_L10"/>
    <property type="match status" value="1"/>
</dbReference>
<keyword evidence="7" id="KW-1185">Reference proteome</keyword>
<evidence type="ECO:0000313" key="6">
    <source>
        <dbReference type="EMBL" id="CAD8085913.1"/>
    </source>
</evidence>
<evidence type="ECO:0000256" key="3">
    <source>
        <dbReference type="ARBA" id="ARBA00023274"/>
    </source>
</evidence>
<gene>
    <name evidence="6" type="ORF">PSON_ATCC_30995.1.T0490080</name>
</gene>
<evidence type="ECO:0000256" key="2">
    <source>
        <dbReference type="ARBA" id="ARBA00022980"/>
    </source>
</evidence>
<dbReference type="GO" id="GO:0000027">
    <property type="term" value="P:ribosomal large subunit assembly"/>
    <property type="evidence" value="ECO:0007669"/>
    <property type="project" value="TreeGrafter"/>
</dbReference>
<dbReference type="InterPro" id="IPR040637">
    <property type="entry name" value="Ribosomal_uL10-like_insert"/>
</dbReference>
<keyword evidence="3" id="KW-0687">Ribonucleoprotein</keyword>
<dbReference type="GO" id="GO:0022625">
    <property type="term" value="C:cytosolic large ribosomal subunit"/>
    <property type="evidence" value="ECO:0007669"/>
    <property type="project" value="TreeGrafter"/>
</dbReference>
<dbReference type="InterPro" id="IPR001790">
    <property type="entry name" value="Ribosomal_uL10"/>
</dbReference>
<dbReference type="GO" id="GO:0070180">
    <property type="term" value="F:large ribosomal subunit rRNA binding"/>
    <property type="evidence" value="ECO:0007669"/>
    <property type="project" value="TreeGrafter"/>
</dbReference>
<dbReference type="FunFam" id="3.90.105.20:FF:000001">
    <property type="entry name" value="60S acidic ribosomal protein P0"/>
    <property type="match status" value="1"/>
</dbReference>